<dbReference type="Pfam" id="PF07811">
    <property type="entry name" value="TadE"/>
    <property type="match status" value="1"/>
</dbReference>
<feature type="domain" description="TadE-like" evidence="2">
    <location>
        <begin position="15"/>
        <end position="57"/>
    </location>
</feature>
<reference evidence="3 4" key="1">
    <citation type="submission" date="2017-11" db="EMBL/GenBank/DDBJ databases">
        <title>Genomic Encyclopedia of Archaeal and Bacterial Type Strains, Phase II (KMG-II): From Individual Species to Whole Genera.</title>
        <authorList>
            <person name="Goeker M."/>
        </authorList>
    </citation>
    <scope>NUCLEOTIDE SEQUENCE [LARGE SCALE GENOMIC DNA]</scope>
    <source>
        <strain evidence="3 4">DSM 27763</strain>
    </source>
</reference>
<keyword evidence="1" id="KW-0472">Membrane</keyword>
<proteinExistence type="predicted"/>
<evidence type="ECO:0000259" key="2">
    <source>
        <dbReference type="Pfam" id="PF07811"/>
    </source>
</evidence>
<keyword evidence="4" id="KW-1185">Reference proteome</keyword>
<evidence type="ECO:0000256" key="1">
    <source>
        <dbReference type="SAM" id="Phobius"/>
    </source>
</evidence>
<keyword evidence="1" id="KW-1133">Transmembrane helix</keyword>
<accession>A0A0B2B9F6</accession>
<dbReference type="EMBL" id="PGEZ01000002">
    <property type="protein sequence ID" value="PJJ53571.1"/>
    <property type="molecule type" value="Genomic_DNA"/>
</dbReference>
<comment type="caution">
    <text evidence="3">The sequence shown here is derived from an EMBL/GenBank/DDBJ whole genome shotgun (WGS) entry which is preliminary data.</text>
</comment>
<evidence type="ECO:0000313" key="4">
    <source>
        <dbReference type="Proteomes" id="UP000230842"/>
    </source>
</evidence>
<dbReference type="Proteomes" id="UP000230842">
    <property type="component" value="Unassembled WGS sequence"/>
</dbReference>
<dbReference type="InterPro" id="IPR012495">
    <property type="entry name" value="TadE-like_dom"/>
</dbReference>
<organism evidence="3 4">
    <name type="scientific">Mumia flava</name>
    <dbReference type="NCBI Taxonomy" id="1348852"/>
    <lineage>
        <taxon>Bacteria</taxon>
        <taxon>Bacillati</taxon>
        <taxon>Actinomycetota</taxon>
        <taxon>Actinomycetes</taxon>
        <taxon>Propionibacteriales</taxon>
        <taxon>Nocardioidaceae</taxon>
        <taxon>Mumia</taxon>
    </lineage>
</organism>
<sequence>MTRWWRDRAAGRERGSMAVEVVIFIPVLFMFTLLVVAGGRYVSVKGDMEAAARDAARAASFARDVPSARARASTVATQALDGFASCDVDQISGSFTEGGVVDVTLRCAVPNDGLGLIGLSGTQTLTATGSAPIDTYRRFG</sequence>
<dbReference type="RefSeq" id="WP_039361607.1">
    <property type="nucleotide sequence ID" value="NZ_PGEZ01000002.1"/>
</dbReference>
<dbReference type="AlphaFoldDB" id="A0A0B2B9F6"/>
<name>A0A0B2B9F6_9ACTN</name>
<protein>
    <submittedName>
        <fullName evidence="3">TadE-like protein</fullName>
    </submittedName>
</protein>
<feature type="transmembrane region" description="Helical" evidence="1">
    <location>
        <begin position="21"/>
        <end position="42"/>
    </location>
</feature>
<keyword evidence="1" id="KW-0812">Transmembrane</keyword>
<evidence type="ECO:0000313" key="3">
    <source>
        <dbReference type="EMBL" id="PJJ53571.1"/>
    </source>
</evidence>
<gene>
    <name evidence="3" type="ORF">CLV56_3061</name>
</gene>